<evidence type="ECO:0000256" key="1">
    <source>
        <dbReference type="SAM" id="MobiDB-lite"/>
    </source>
</evidence>
<dbReference type="Gramene" id="ERN11741">
    <property type="protein sequence ID" value="ERN11741"/>
    <property type="gene ID" value="AMTR_s00022p00240150"/>
</dbReference>
<dbReference type="AlphaFoldDB" id="W1PVM2"/>
<gene>
    <name evidence="2" type="ORF">AMTR_s00022p00240150</name>
</gene>
<dbReference type="Proteomes" id="UP000017836">
    <property type="component" value="Unassembled WGS sequence"/>
</dbReference>
<dbReference type="EMBL" id="KI392687">
    <property type="protein sequence ID" value="ERN11741.1"/>
    <property type="molecule type" value="Genomic_DNA"/>
</dbReference>
<name>W1PVM2_AMBTC</name>
<organism evidence="2 3">
    <name type="scientific">Amborella trichopoda</name>
    <dbReference type="NCBI Taxonomy" id="13333"/>
    <lineage>
        <taxon>Eukaryota</taxon>
        <taxon>Viridiplantae</taxon>
        <taxon>Streptophyta</taxon>
        <taxon>Embryophyta</taxon>
        <taxon>Tracheophyta</taxon>
        <taxon>Spermatophyta</taxon>
        <taxon>Magnoliopsida</taxon>
        <taxon>Amborellales</taxon>
        <taxon>Amborellaceae</taxon>
        <taxon>Amborella</taxon>
    </lineage>
</organism>
<proteinExistence type="predicted"/>
<protein>
    <submittedName>
        <fullName evidence="2">Uncharacterized protein</fullName>
    </submittedName>
</protein>
<evidence type="ECO:0000313" key="2">
    <source>
        <dbReference type="EMBL" id="ERN11741.1"/>
    </source>
</evidence>
<dbReference type="HOGENOM" id="CLU_2944754_0_0_1"/>
<feature type="region of interest" description="Disordered" evidence="1">
    <location>
        <begin position="30"/>
        <end position="60"/>
    </location>
</feature>
<accession>W1PVM2</accession>
<feature type="compositionally biased region" description="Gly residues" evidence="1">
    <location>
        <begin position="36"/>
        <end position="54"/>
    </location>
</feature>
<reference evidence="3" key="1">
    <citation type="journal article" date="2013" name="Science">
        <title>The Amborella genome and the evolution of flowering plants.</title>
        <authorList>
            <consortium name="Amborella Genome Project"/>
        </authorList>
    </citation>
    <scope>NUCLEOTIDE SEQUENCE [LARGE SCALE GENOMIC DNA]</scope>
</reference>
<keyword evidence="3" id="KW-1185">Reference proteome</keyword>
<sequence length="60" mass="5938">MPVYGYWQAGGGGGHLAREGATHTLLLSMRERGGKGAEGGESGAAGSVQFGGGGHHGETQ</sequence>
<evidence type="ECO:0000313" key="3">
    <source>
        <dbReference type="Proteomes" id="UP000017836"/>
    </source>
</evidence>